<reference evidence="2" key="1">
    <citation type="submission" date="2020-12" db="EMBL/GenBank/DDBJ databases">
        <title>Enhanced detection system for hospital associated transmission using whole genome sequencing surveillance.</title>
        <authorList>
            <person name="Harrison L.H."/>
            <person name="Van Tyne D."/>
            <person name="Marsh J.W."/>
            <person name="Griffith M.P."/>
            <person name="Snyder D.J."/>
            <person name="Cooper V.S."/>
            <person name="Mustapha M."/>
        </authorList>
    </citation>
    <scope>NUCLEOTIDE SEQUENCE</scope>
    <source>
        <strain evidence="2">PSB00042</strain>
    </source>
</reference>
<dbReference type="SUPFAM" id="SSF56300">
    <property type="entry name" value="Metallo-dependent phosphatases"/>
    <property type="match status" value="1"/>
</dbReference>
<proteinExistence type="predicted"/>
<sequence length="365" mass="40673">MLQLFLVSGSTEADRHSFLADLGLLPWAVSMDSFRALYSSPMMTRNARLTQGTQHDELALSKLLEVVEHRMKYGETTFINLGDDARHSDRIRKLAGAWGYEVSDIAFCEAESASQTIGASGLSERLMATPEDFTGRFREVVFVGDIHGCVAPLRRLLSKQFDRDKLFIFVGDLFDRGPENGEVFKIMRDLVELPNVKLVSGNHELHLRSWLNKRSTSGEFRNNTLPQLFKSGFNRQAAERLLSKAINLLQFSFKGARFQVTHGALAGVVTEPFLFPGYQCWRGVGKRLDLIDEAFEENAEAGWFQVHGHSNAQGRVITPGQRSFNLESSVEFGGKLSALSYDGSRFKDISVKNTGGSKVKKGKAA</sequence>
<dbReference type="PANTHER" id="PTHR42850:SF4">
    <property type="entry name" value="ZINC-DEPENDENT ENDOPOLYPHOSPHATASE"/>
    <property type="match status" value="1"/>
</dbReference>
<gene>
    <name evidence="2" type="ORF">JEU22_04440</name>
</gene>
<dbReference type="Proteomes" id="UP000637061">
    <property type="component" value="Unassembled WGS sequence"/>
</dbReference>
<dbReference type="GO" id="GO:0016791">
    <property type="term" value="F:phosphatase activity"/>
    <property type="evidence" value="ECO:0007669"/>
    <property type="project" value="TreeGrafter"/>
</dbReference>
<feature type="domain" description="Calcineurin-like phosphoesterase" evidence="1">
    <location>
        <begin position="140"/>
        <end position="322"/>
    </location>
</feature>
<evidence type="ECO:0000313" key="2">
    <source>
        <dbReference type="EMBL" id="MBI6883152.1"/>
    </source>
</evidence>
<evidence type="ECO:0000259" key="1">
    <source>
        <dbReference type="Pfam" id="PF00149"/>
    </source>
</evidence>
<dbReference type="RefSeq" id="WP_198746766.1">
    <property type="nucleotide sequence ID" value="NZ_JAEHTE010000002.1"/>
</dbReference>
<dbReference type="Gene3D" id="3.60.21.10">
    <property type="match status" value="1"/>
</dbReference>
<evidence type="ECO:0000313" key="3">
    <source>
        <dbReference type="Proteomes" id="UP000637061"/>
    </source>
</evidence>
<dbReference type="AlphaFoldDB" id="A0A8I1EBT5"/>
<organism evidence="2 3">
    <name type="scientific">Pseudomonas putida</name>
    <name type="common">Arthrobacter siderocapsulatus</name>
    <dbReference type="NCBI Taxonomy" id="303"/>
    <lineage>
        <taxon>Bacteria</taxon>
        <taxon>Pseudomonadati</taxon>
        <taxon>Pseudomonadota</taxon>
        <taxon>Gammaproteobacteria</taxon>
        <taxon>Pseudomonadales</taxon>
        <taxon>Pseudomonadaceae</taxon>
        <taxon>Pseudomonas</taxon>
    </lineage>
</organism>
<dbReference type="GO" id="GO:0005737">
    <property type="term" value="C:cytoplasm"/>
    <property type="evidence" value="ECO:0007669"/>
    <property type="project" value="TreeGrafter"/>
</dbReference>
<dbReference type="EMBL" id="JAEHTE010000002">
    <property type="protein sequence ID" value="MBI6883152.1"/>
    <property type="molecule type" value="Genomic_DNA"/>
</dbReference>
<comment type="caution">
    <text evidence="2">The sequence shown here is derived from an EMBL/GenBank/DDBJ whole genome shotgun (WGS) entry which is preliminary data.</text>
</comment>
<dbReference type="InterPro" id="IPR050126">
    <property type="entry name" value="Ap4A_hydrolase"/>
</dbReference>
<dbReference type="InterPro" id="IPR029052">
    <property type="entry name" value="Metallo-depent_PP-like"/>
</dbReference>
<dbReference type="Pfam" id="PF00149">
    <property type="entry name" value="Metallophos"/>
    <property type="match status" value="1"/>
</dbReference>
<accession>A0A8I1EBT5</accession>
<protein>
    <submittedName>
        <fullName evidence="2">Metallophosphoesterase</fullName>
    </submittedName>
</protein>
<dbReference type="InterPro" id="IPR004843">
    <property type="entry name" value="Calcineurin-like_PHP"/>
</dbReference>
<dbReference type="PANTHER" id="PTHR42850">
    <property type="entry name" value="METALLOPHOSPHOESTERASE"/>
    <property type="match status" value="1"/>
</dbReference>
<name>A0A8I1EBT5_PSEPU</name>